<feature type="transmembrane region" description="Helical" evidence="9">
    <location>
        <begin position="481"/>
        <end position="500"/>
    </location>
</feature>
<name>A0A066VXK4_TILAU</name>
<evidence type="ECO:0000259" key="10">
    <source>
        <dbReference type="PROSITE" id="PS50850"/>
    </source>
</evidence>
<keyword evidence="4 9" id="KW-0812">Transmembrane</keyword>
<dbReference type="Gene3D" id="1.20.1250.20">
    <property type="entry name" value="MFS general substrate transporter like domains"/>
    <property type="match status" value="1"/>
</dbReference>
<comment type="subcellular location">
    <subcellularLocation>
        <location evidence="1">Membrane</location>
        <topology evidence="1">Multi-pass membrane protein</topology>
    </subcellularLocation>
</comment>
<feature type="transmembrane region" description="Helical" evidence="9">
    <location>
        <begin position="437"/>
        <end position="460"/>
    </location>
</feature>
<feature type="domain" description="Major facilitator superfamily (MFS) profile" evidence="10">
    <location>
        <begin position="88"/>
        <end position="534"/>
    </location>
</feature>
<dbReference type="RefSeq" id="XP_013242410.1">
    <property type="nucleotide sequence ID" value="XM_013386956.1"/>
</dbReference>
<dbReference type="InterPro" id="IPR005828">
    <property type="entry name" value="MFS_sugar_transport-like"/>
</dbReference>
<keyword evidence="5 9" id="KW-1133">Transmembrane helix</keyword>
<feature type="transmembrane region" description="Helical" evidence="9">
    <location>
        <begin position="380"/>
        <end position="400"/>
    </location>
</feature>
<dbReference type="InterPro" id="IPR050360">
    <property type="entry name" value="MFS_Sugar_Transporters"/>
</dbReference>
<proteinExistence type="inferred from homology"/>
<evidence type="ECO:0000256" key="2">
    <source>
        <dbReference type="ARBA" id="ARBA00010992"/>
    </source>
</evidence>
<dbReference type="InterPro" id="IPR020846">
    <property type="entry name" value="MFS_dom"/>
</dbReference>
<comment type="catalytic activity">
    <reaction evidence="7">
        <text>myo-inositol(out) + H(+)(out) = myo-inositol(in) + H(+)(in)</text>
        <dbReference type="Rhea" id="RHEA:60364"/>
        <dbReference type="ChEBI" id="CHEBI:15378"/>
        <dbReference type="ChEBI" id="CHEBI:17268"/>
    </reaction>
</comment>
<dbReference type="NCBIfam" id="TIGR00879">
    <property type="entry name" value="SP"/>
    <property type="match status" value="1"/>
</dbReference>
<keyword evidence="12" id="KW-1185">Reference proteome</keyword>
<evidence type="ECO:0000313" key="12">
    <source>
        <dbReference type="Proteomes" id="UP000027361"/>
    </source>
</evidence>
<dbReference type="PANTHER" id="PTHR48022">
    <property type="entry name" value="PLASTIDIC GLUCOSE TRANSPORTER 4"/>
    <property type="match status" value="1"/>
</dbReference>
<evidence type="ECO:0000313" key="11">
    <source>
        <dbReference type="EMBL" id="KDN43549.1"/>
    </source>
</evidence>
<dbReference type="STRING" id="1037660.A0A066VXK4"/>
<dbReference type="PANTHER" id="PTHR48022:SF27">
    <property type="entry name" value="MAJOR FACILITATOR SUPERFAMILY (MFS) PROFILE DOMAIN-CONTAINING PROTEIN"/>
    <property type="match status" value="1"/>
</dbReference>
<evidence type="ECO:0000256" key="4">
    <source>
        <dbReference type="ARBA" id="ARBA00022692"/>
    </source>
</evidence>
<evidence type="ECO:0000256" key="3">
    <source>
        <dbReference type="ARBA" id="ARBA00022448"/>
    </source>
</evidence>
<evidence type="ECO:0000256" key="8">
    <source>
        <dbReference type="RuleBase" id="RU003346"/>
    </source>
</evidence>
<dbReference type="GO" id="GO:0016020">
    <property type="term" value="C:membrane"/>
    <property type="evidence" value="ECO:0007669"/>
    <property type="project" value="UniProtKB-SubCell"/>
</dbReference>
<dbReference type="AlphaFoldDB" id="A0A066VXK4"/>
<dbReference type="HOGENOM" id="CLU_001265_30_1_1"/>
<dbReference type="OrthoDB" id="6612291at2759"/>
<evidence type="ECO:0000256" key="1">
    <source>
        <dbReference type="ARBA" id="ARBA00004141"/>
    </source>
</evidence>
<feature type="transmembrane region" description="Helical" evidence="9">
    <location>
        <begin position="81"/>
        <end position="101"/>
    </location>
</feature>
<feature type="transmembrane region" description="Helical" evidence="9">
    <location>
        <begin position="201"/>
        <end position="223"/>
    </location>
</feature>
<evidence type="ECO:0000256" key="7">
    <source>
        <dbReference type="ARBA" id="ARBA00049119"/>
    </source>
</evidence>
<dbReference type="GO" id="GO:0005351">
    <property type="term" value="F:carbohydrate:proton symporter activity"/>
    <property type="evidence" value="ECO:0007669"/>
    <property type="project" value="TreeGrafter"/>
</dbReference>
<feature type="transmembrane region" description="Helical" evidence="9">
    <location>
        <begin position="172"/>
        <end position="195"/>
    </location>
</feature>
<dbReference type="InterPro" id="IPR003663">
    <property type="entry name" value="Sugar/inositol_transpt"/>
</dbReference>
<feature type="transmembrane region" description="Helical" evidence="9">
    <location>
        <begin position="409"/>
        <end position="431"/>
    </location>
</feature>
<evidence type="ECO:0000256" key="5">
    <source>
        <dbReference type="ARBA" id="ARBA00022989"/>
    </source>
</evidence>
<organism evidence="11 12">
    <name type="scientific">Tilletiaria anomala (strain ATCC 24038 / CBS 436.72 / UBC 951)</name>
    <dbReference type="NCBI Taxonomy" id="1037660"/>
    <lineage>
        <taxon>Eukaryota</taxon>
        <taxon>Fungi</taxon>
        <taxon>Dikarya</taxon>
        <taxon>Basidiomycota</taxon>
        <taxon>Ustilaginomycotina</taxon>
        <taxon>Exobasidiomycetes</taxon>
        <taxon>Georgefischeriales</taxon>
        <taxon>Tilletiariaceae</taxon>
        <taxon>Tilletiaria</taxon>
    </lineage>
</organism>
<comment type="caution">
    <text evidence="11">The sequence shown here is derived from an EMBL/GenBank/DDBJ whole genome shotgun (WGS) entry which is preliminary data.</text>
</comment>
<keyword evidence="6 9" id="KW-0472">Membrane</keyword>
<dbReference type="InterPro" id="IPR036259">
    <property type="entry name" value="MFS_trans_sf"/>
</dbReference>
<feature type="transmembrane region" description="Helical" evidence="9">
    <location>
        <begin position="512"/>
        <end position="530"/>
    </location>
</feature>
<feature type="transmembrane region" description="Helical" evidence="9">
    <location>
        <begin position="141"/>
        <end position="160"/>
    </location>
</feature>
<evidence type="ECO:0000256" key="9">
    <source>
        <dbReference type="SAM" id="Phobius"/>
    </source>
</evidence>
<sequence length="599" mass="64123">MGDKEPPPANTAAPALLKNMLILSSVPTLDAEREVELTRRKPSAFGGEAADVKRGCEGISAEALRPTQPEDSTEAARSSSINFLTCFAVAAAGASAAGFGYENAIIGPLAALPAFVERYQSPSDTASTSSGYVFTAVHQNILFSIPLIGSIIGAVLATPLQNRFGRRGSLLLCYALSLAPLVLELFAPNLAAFVLGRFWNGIYYGVALAVGPLFLADLVPAAIRGRAVSSQNILTVGSQTLATVTVWATESRQGALSYKIPLAVQCAIPVVLIALTLPLPESPAWLVSKGRRDAARRSLARLRSSSAQQVSLELAELIKAEEDKVRMEAKVHFWDIFRQSQLERTMVSALIFSLNQCSGIILSTTFSALFLVQLGVAQPFLLNVASSLCQLAGAITAPLFMDRVGRRPLAIYGIAFLALIDFTTGALAFYINNERPQIAMTIAALSFIFNFFWTLSFYSISLLTPSEYPAVHLRTPTMSYAIFNGQVTAVVTTFVVPQLTAADAAGLGAKTYMIFGAMNVVFVLLAYVYLPETAGRTPREIEELYRSGLPKRAWATASVGAQCSQIETEESMQRIVTSTTHATDKTANDAPILVTTGAA</sequence>
<reference evidence="11 12" key="1">
    <citation type="submission" date="2014-05" db="EMBL/GenBank/DDBJ databases">
        <title>Draft genome sequence of a rare smut relative, Tilletiaria anomala UBC 951.</title>
        <authorList>
            <consortium name="DOE Joint Genome Institute"/>
            <person name="Toome M."/>
            <person name="Kuo A."/>
            <person name="Henrissat B."/>
            <person name="Lipzen A."/>
            <person name="Tritt A."/>
            <person name="Yoshinaga Y."/>
            <person name="Zane M."/>
            <person name="Barry K."/>
            <person name="Grigoriev I.V."/>
            <person name="Spatafora J.W."/>
            <person name="Aimea M.C."/>
        </authorList>
    </citation>
    <scope>NUCLEOTIDE SEQUENCE [LARGE SCALE GENOMIC DNA]</scope>
    <source>
        <strain evidence="11 12">UBC 951</strain>
    </source>
</reference>
<evidence type="ECO:0000256" key="6">
    <source>
        <dbReference type="ARBA" id="ARBA00023136"/>
    </source>
</evidence>
<dbReference type="OMA" id="NHTMAYT"/>
<feature type="transmembrane region" description="Helical" evidence="9">
    <location>
        <begin position="347"/>
        <end position="374"/>
    </location>
</feature>
<keyword evidence="3 8" id="KW-0813">Transport</keyword>
<comment type="similarity">
    <text evidence="2 8">Belongs to the major facilitator superfamily. Sugar transporter (TC 2.A.1.1) family.</text>
</comment>
<dbReference type="EMBL" id="JMSN01000060">
    <property type="protein sequence ID" value="KDN43549.1"/>
    <property type="molecule type" value="Genomic_DNA"/>
</dbReference>
<dbReference type="Pfam" id="PF00083">
    <property type="entry name" value="Sugar_tr"/>
    <property type="match status" value="1"/>
</dbReference>
<dbReference type="InParanoid" id="A0A066VXK4"/>
<dbReference type="Proteomes" id="UP000027361">
    <property type="component" value="Unassembled WGS sequence"/>
</dbReference>
<dbReference type="SUPFAM" id="SSF103473">
    <property type="entry name" value="MFS general substrate transporter"/>
    <property type="match status" value="1"/>
</dbReference>
<accession>A0A066VXK4</accession>
<dbReference type="PROSITE" id="PS50850">
    <property type="entry name" value="MFS"/>
    <property type="match status" value="1"/>
</dbReference>
<gene>
    <name evidence="11" type="ORF">K437DRAFT_257444</name>
</gene>
<dbReference type="FunFam" id="1.20.1250.20:FF:000078">
    <property type="entry name" value="MFS maltose transporter, putative"/>
    <property type="match status" value="1"/>
</dbReference>
<dbReference type="GeneID" id="25264695"/>
<protein>
    <recommendedName>
        <fullName evidence="10">Major facilitator superfamily (MFS) profile domain-containing protein</fullName>
    </recommendedName>
</protein>